<reference evidence="14 15" key="1">
    <citation type="submission" date="2017-09" db="EMBL/GenBank/DDBJ databases">
        <title>Depth-based differentiation of microbial function through sediment-hosted aquifers and enrichment of novel symbionts in the deep terrestrial subsurface.</title>
        <authorList>
            <person name="Probst A.J."/>
            <person name="Ladd B."/>
            <person name="Jarett J.K."/>
            <person name="Geller-Mcgrath D.E."/>
            <person name="Sieber C.M."/>
            <person name="Emerson J.B."/>
            <person name="Anantharaman K."/>
            <person name="Thomas B.C."/>
            <person name="Malmstrom R."/>
            <person name="Stieglmeier M."/>
            <person name="Klingl A."/>
            <person name="Woyke T."/>
            <person name="Ryan C.M."/>
            <person name="Banfield J.F."/>
        </authorList>
    </citation>
    <scope>NUCLEOTIDE SEQUENCE [LARGE SCALE GENOMIC DNA]</scope>
    <source>
        <strain evidence="14">CG22_combo_CG10-13_8_21_14_all_43_18</strain>
    </source>
</reference>
<dbReference type="GO" id="GO:0008360">
    <property type="term" value="P:regulation of cell shape"/>
    <property type="evidence" value="ECO:0007669"/>
    <property type="project" value="UniProtKB-KW"/>
</dbReference>
<dbReference type="GO" id="GO:0050511">
    <property type="term" value="F:undecaprenyldiphospho-muramoylpentapeptide beta-N-acetylglucosaminyltransferase activity"/>
    <property type="evidence" value="ECO:0007669"/>
    <property type="project" value="UniProtKB-UniRule"/>
</dbReference>
<comment type="caution">
    <text evidence="10">Lacks conserved residue(s) required for the propagation of feature annotation.</text>
</comment>
<accession>A0A2H0DX88</accession>
<dbReference type="InterPro" id="IPR004276">
    <property type="entry name" value="GlycoTrans_28_N"/>
</dbReference>
<dbReference type="Pfam" id="PF03033">
    <property type="entry name" value="Glyco_transf_28"/>
    <property type="match status" value="1"/>
</dbReference>
<dbReference type="GO" id="GO:0051301">
    <property type="term" value="P:cell division"/>
    <property type="evidence" value="ECO:0007669"/>
    <property type="project" value="UniProtKB-KW"/>
</dbReference>
<evidence type="ECO:0000313" key="15">
    <source>
        <dbReference type="Proteomes" id="UP000231276"/>
    </source>
</evidence>
<evidence type="ECO:0000256" key="8">
    <source>
        <dbReference type="ARBA" id="ARBA00023306"/>
    </source>
</evidence>
<keyword evidence="8 10" id="KW-0131">Cell cycle</keyword>
<feature type="binding site" evidence="10">
    <location>
        <begin position="10"/>
        <end position="12"/>
    </location>
    <ligand>
        <name>UDP-N-acetyl-alpha-D-glucosamine</name>
        <dbReference type="ChEBI" id="CHEBI:57705"/>
    </ligand>
</feature>
<dbReference type="Proteomes" id="UP000231276">
    <property type="component" value="Unassembled WGS sequence"/>
</dbReference>
<evidence type="ECO:0000259" key="12">
    <source>
        <dbReference type="Pfam" id="PF03033"/>
    </source>
</evidence>
<dbReference type="EMBL" id="PCTS01000003">
    <property type="protein sequence ID" value="PIP86794.1"/>
    <property type="molecule type" value="Genomic_DNA"/>
</dbReference>
<dbReference type="GO" id="GO:0005975">
    <property type="term" value="P:carbohydrate metabolic process"/>
    <property type="evidence" value="ECO:0007669"/>
    <property type="project" value="InterPro"/>
</dbReference>
<evidence type="ECO:0000256" key="3">
    <source>
        <dbReference type="ARBA" id="ARBA00022676"/>
    </source>
</evidence>
<proteinExistence type="inferred from homology"/>
<keyword evidence="3 10" id="KW-0328">Glycosyltransferase</keyword>
<evidence type="ECO:0000313" key="14">
    <source>
        <dbReference type="EMBL" id="PIP86794.1"/>
    </source>
</evidence>
<gene>
    <name evidence="10" type="primary">murG</name>
    <name evidence="14" type="ORF">COW82_00195</name>
</gene>
<dbReference type="GO" id="GO:0009252">
    <property type="term" value="P:peptidoglycan biosynthetic process"/>
    <property type="evidence" value="ECO:0007669"/>
    <property type="project" value="UniProtKB-UniRule"/>
</dbReference>
<dbReference type="CDD" id="cd03785">
    <property type="entry name" value="GT28_MurG"/>
    <property type="match status" value="1"/>
</dbReference>
<comment type="function">
    <text evidence="10">Cell wall formation. Catalyzes the transfer of a GlcNAc subunit on undecaprenyl-pyrophosphoryl-MurNAc-pentapeptide (lipid intermediate I) to form undecaprenyl-pyrophosphoryl-MurNAc-(pentapeptide)GlcNAc (lipid intermediate II).</text>
</comment>
<dbReference type="AlphaFoldDB" id="A0A2H0DX88"/>
<feature type="binding site" evidence="10">
    <location>
        <position position="169"/>
    </location>
    <ligand>
        <name>UDP-N-acetyl-alpha-D-glucosamine</name>
        <dbReference type="ChEBI" id="CHEBI:57705"/>
    </ligand>
</feature>
<dbReference type="Pfam" id="PF04101">
    <property type="entry name" value="Glyco_tran_28_C"/>
    <property type="match status" value="1"/>
</dbReference>
<organism evidence="14 15">
    <name type="scientific">Candidatus Campbellbacteria bacterium CG22_combo_CG10-13_8_21_14_all_43_18</name>
    <dbReference type="NCBI Taxonomy" id="1974530"/>
    <lineage>
        <taxon>Bacteria</taxon>
        <taxon>Candidatus Campbelliibacteriota</taxon>
    </lineage>
</organism>
<dbReference type="SUPFAM" id="SSF53756">
    <property type="entry name" value="UDP-Glycosyltransferase/glycogen phosphorylase"/>
    <property type="match status" value="1"/>
</dbReference>
<dbReference type="HAMAP" id="MF_00033">
    <property type="entry name" value="MurG"/>
    <property type="match status" value="1"/>
</dbReference>
<comment type="caution">
    <text evidence="14">The sequence shown here is derived from an EMBL/GenBank/DDBJ whole genome shotgun (WGS) entry which is preliminary data.</text>
</comment>
<dbReference type="UniPathway" id="UPA00219"/>
<feature type="binding site" evidence="10">
    <location>
        <position position="302"/>
    </location>
    <ligand>
        <name>UDP-N-acetyl-alpha-D-glucosamine</name>
        <dbReference type="ChEBI" id="CHEBI:57705"/>
    </ligand>
</feature>
<evidence type="ECO:0000256" key="7">
    <source>
        <dbReference type="ARBA" id="ARBA00023136"/>
    </source>
</evidence>
<comment type="catalytic activity">
    <reaction evidence="10">
        <text>di-trans,octa-cis-undecaprenyl diphospho-N-acetyl-alpha-D-muramoyl-L-alanyl-D-glutamyl-meso-2,6-diaminopimeloyl-D-alanyl-D-alanine + UDP-N-acetyl-alpha-D-glucosamine = di-trans,octa-cis-undecaprenyl diphospho-[N-acetyl-alpha-D-glucosaminyl-(1-&gt;4)]-N-acetyl-alpha-D-muramoyl-L-alanyl-D-glutamyl-meso-2,6-diaminopimeloyl-D-alanyl-D-alanine + UDP + H(+)</text>
        <dbReference type="Rhea" id="RHEA:31227"/>
        <dbReference type="ChEBI" id="CHEBI:15378"/>
        <dbReference type="ChEBI" id="CHEBI:57705"/>
        <dbReference type="ChEBI" id="CHEBI:58223"/>
        <dbReference type="ChEBI" id="CHEBI:61387"/>
        <dbReference type="ChEBI" id="CHEBI:61388"/>
        <dbReference type="EC" id="2.4.1.227"/>
    </reaction>
</comment>
<keyword evidence="11" id="KW-0812">Transmembrane</keyword>
<keyword evidence="5 10" id="KW-0133">Cell shape</keyword>
<sequence>MKIVLTGGGSGGHFYPLISVAENLREITKKEKFLSPVIYYLAPEPYDERALFDNEIIFKKNISGKKRIYFSFRNFFDFFKIFLGVLTAFWQIFMIFPDVIFAKGGYASFPVLLAARFFGIPVIIHESDSMPGRVNLWAGKFAQRIGVSFPEAVKFFPEEKTVLTGNPIRKELLTPAGEGAKEFLNLEENLPIIFILGGSQGAEKINNVILEALEVLVQKYQIIHQTGPNNIGYVRGTAKVILGENFTARYKPFAYLDDLAMKMSAGAASLVISRAGSVLFEIANWGLPSILIPIPESISRDQRKNAFSYASRTGAVVIEEENLSPNLLISEIERILSNPALMKEMSRKAGNFSSNDAGRKIAREVLRLGLEHES</sequence>
<keyword evidence="1 10" id="KW-1003">Cell membrane</keyword>
<dbReference type="Gene3D" id="3.40.50.2000">
    <property type="entry name" value="Glycogen Phosphorylase B"/>
    <property type="match status" value="2"/>
</dbReference>
<keyword evidence="7 10" id="KW-0472">Membrane</keyword>
<comment type="pathway">
    <text evidence="10">Cell wall biogenesis; peptidoglycan biosynthesis.</text>
</comment>
<keyword evidence="6 10" id="KW-0573">Peptidoglycan synthesis</keyword>
<feature type="transmembrane region" description="Helical" evidence="11">
    <location>
        <begin position="75"/>
        <end position="93"/>
    </location>
</feature>
<keyword evidence="9 10" id="KW-0961">Cell wall biogenesis/degradation</keyword>
<evidence type="ECO:0000256" key="6">
    <source>
        <dbReference type="ARBA" id="ARBA00022984"/>
    </source>
</evidence>
<dbReference type="InterPro" id="IPR007235">
    <property type="entry name" value="Glyco_trans_28_C"/>
</dbReference>
<evidence type="ECO:0000256" key="9">
    <source>
        <dbReference type="ARBA" id="ARBA00023316"/>
    </source>
</evidence>
<keyword evidence="11" id="KW-1133">Transmembrane helix</keyword>
<evidence type="ECO:0000259" key="13">
    <source>
        <dbReference type="Pfam" id="PF04101"/>
    </source>
</evidence>
<evidence type="ECO:0000256" key="10">
    <source>
        <dbReference type="HAMAP-Rule" id="MF_00033"/>
    </source>
</evidence>
<keyword evidence="2 10" id="KW-0132">Cell division</keyword>
<feature type="domain" description="Glycosyl transferase family 28 C-terminal" evidence="13">
    <location>
        <begin position="192"/>
        <end position="354"/>
    </location>
</feature>
<evidence type="ECO:0000256" key="1">
    <source>
        <dbReference type="ARBA" id="ARBA00022475"/>
    </source>
</evidence>
<protein>
    <recommendedName>
        <fullName evidence="10">UDP-N-acetylglucosamine--N-acetylmuramyl-(pentapeptide) pyrophosphoryl-undecaprenol N-acetylglucosamine transferase</fullName>
        <ecNumber evidence="10">2.4.1.227</ecNumber>
    </recommendedName>
    <alternativeName>
        <fullName evidence="10">Undecaprenyl-PP-MurNAc-pentapeptide-UDPGlcNAc GlcNAc transferase</fullName>
    </alternativeName>
</protein>
<name>A0A2H0DX88_9BACT</name>
<dbReference type="PANTHER" id="PTHR21015:SF22">
    <property type="entry name" value="GLYCOSYLTRANSFERASE"/>
    <property type="match status" value="1"/>
</dbReference>
<evidence type="ECO:0000256" key="2">
    <source>
        <dbReference type="ARBA" id="ARBA00022618"/>
    </source>
</evidence>
<comment type="similarity">
    <text evidence="10">Belongs to the glycosyltransferase 28 family. MurG subfamily.</text>
</comment>
<evidence type="ECO:0000256" key="11">
    <source>
        <dbReference type="SAM" id="Phobius"/>
    </source>
</evidence>
<keyword evidence="4 10" id="KW-0808">Transferase</keyword>
<dbReference type="GO" id="GO:0071555">
    <property type="term" value="P:cell wall organization"/>
    <property type="evidence" value="ECO:0007669"/>
    <property type="project" value="UniProtKB-KW"/>
</dbReference>
<comment type="subcellular location">
    <subcellularLocation>
        <location evidence="10">Cell membrane</location>
        <topology evidence="10">Peripheral membrane protein</topology>
        <orientation evidence="10">Cytoplasmic side</orientation>
    </subcellularLocation>
</comment>
<evidence type="ECO:0000256" key="5">
    <source>
        <dbReference type="ARBA" id="ARBA00022960"/>
    </source>
</evidence>
<dbReference type="PANTHER" id="PTHR21015">
    <property type="entry name" value="UDP-N-ACETYLGLUCOSAMINE--N-ACETYLMURAMYL-(PENTAPEPTIDE) PYROPHOSPHORYL-UNDECAPRENOL N-ACETYLGLUCOSAMINE TRANSFERASE 1"/>
    <property type="match status" value="1"/>
</dbReference>
<evidence type="ECO:0000256" key="4">
    <source>
        <dbReference type="ARBA" id="ARBA00022679"/>
    </source>
</evidence>
<dbReference type="GO" id="GO:0005886">
    <property type="term" value="C:plasma membrane"/>
    <property type="evidence" value="ECO:0007669"/>
    <property type="project" value="UniProtKB-SubCell"/>
</dbReference>
<dbReference type="InterPro" id="IPR006009">
    <property type="entry name" value="GlcNAc_MurG"/>
</dbReference>
<feature type="domain" description="Glycosyltransferase family 28 N-terminal" evidence="12">
    <location>
        <begin position="3"/>
        <end position="146"/>
    </location>
</feature>
<dbReference type="GO" id="GO:0051991">
    <property type="term" value="F:UDP-N-acetyl-D-glucosamine:N-acetylmuramoyl-L-alanyl-D-glutamyl-meso-2,6-diaminopimelyl-D-alanyl-D-alanine-diphosphoundecaprenol 4-beta-N-acetylglucosaminlytransferase activity"/>
    <property type="evidence" value="ECO:0007669"/>
    <property type="project" value="RHEA"/>
</dbReference>
<dbReference type="EC" id="2.4.1.227" evidence="10"/>
<feature type="binding site" evidence="10">
    <location>
        <position position="199"/>
    </location>
    <ligand>
        <name>UDP-N-acetyl-alpha-D-glucosamine</name>
        <dbReference type="ChEBI" id="CHEBI:57705"/>
    </ligand>
</feature>